<dbReference type="Gene3D" id="3.30.420.10">
    <property type="entry name" value="Ribonuclease H-like superfamily/Ribonuclease H"/>
    <property type="match status" value="1"/>
</dbReference>
<organism evidence="2 3">
    <name type="scientific">Cephalotus follicularis</name>
    <name type="common">Albany pitcher plant</name>
    <dbReference type="NCBI Taxonomy" id="3775"/>
    <lineage>
        <taxon>Eukaryota</taxon>
        <taxon>Viridiplantae</taxon>
        <taxon>Streptophyta</taxon>
        <taxon>Embryophyta</taxon>
        <taxon>Tracheophyta</taxon>
        <taxon>Spermatophyta</taxon>
        <taxon>Magnoliopsida</taxon>
        <taxon>eudicotyledons</taxon>
        <taxon>Gunneridae</taxon>
        <taxon>Pentapetalae</taxon>
        <taxon>rosids</taxon>
        <taxon>fabids</taxon>
        <taxon>Oxalidales</taxon>
        <taxon>Cephalotaceae</taxon>
        <taxon>Cephalotus</taxon>
    </lineage>
</organism>
<sequence>LHFDGSTVGGAGIVIVYPTSKTIQLSYKLDFGCPNNEAEYEALIVGLLAVSAMGITSLNVKGDSRLILNQVKGEYGVKELALALYRTIAHALEGRFKKILYNHTLRSSNRHADALAILASKVDVGLNGEE</sequence>
<dbReference type="OrthoDB" id="2139127at2759"/>
<accession>A0A1Q3BC74</accession>
<name>A0A1Q3BC74_CEPFO</name>
<dbReference type="InterPro" id="IPR002156">
    <property type="entry name" value="RNaseH_domain"/>
</dbReference>
<dbReference type="CDD" id="cd09279">
    <property type="entry name" value="RNase_HI_like"/>
    <property type="match status" value="1"/>
</dbReference>
<dbReference type="AlphaFoldDB" id="A0A1Q3BC74"/>
<dbReference type="SUPFAM" id="SSF53098">
    <property type="entry name" value="Ribonuclease H-like"/>
    <property type="match status" value="1"/>
</dbReference>
<dbReference type="Proteomes" id="UP000187406">
    <property type="component" value="Unassembled WGS sequence"/>
</dbReference>
<dbReference type="STRING" id="3775.A0A1Q3BC74"/>
<dbReference type="GO" id="GO:0004523">
    <property type="term" value="F:RNA-DNA hybrid ribonuclease activity"/>
    <property type="evidence" value="ECO:0007669"/>
    <property type="project" value="InterPro"/>
</dbReference>
<dbReference type="InterPro" id="IPR036397">
    <property type="entry name" value="RNaseH_sf"/>
</dbReference>
<proteinExistence type="predicted"/>
<dbReference type="EMBL" id="BDDD01000405">
    <property type="protein sequence ID" value="GAV65383.1"/>
    <property type="molecule type" value="Genomic_DNA"/>
</dbReference>
<feature type="domain" description="RNase H type-1" evidence="1">
    <location>
        <begin position="1"/>
        <end position="121"/>
    </location>
</feature>
<dbReference type="Pfam" id="PF13456">
    <property type="entry name" value="RVT_3"/>
    <property type="match status" value="1"/>
</dbReference>
<feature type="non-terminal residue" evidence="2">
    <location>
        <position position="1"/>
    </location>
</feature>
<dbReference type="PANTHER" id="PTHR48475:SF1">
    <property type="entry name" value="RNASE H TYPE-1 DOMAIN-CONTAINING PROTEIN"/>
    <property type="match status" value="1"/>
</dbReference>
<dbReference type="InParanoid" id="A0A1Q3BC74"/>
<comment type="caution">
    <text evidence="2">The sequence shown here is derived from an EMBL/GenBank/DDBJ whole genome shotgun (WGS) entry which is preliminary data.</text>
</comment>
<evidence type="ECO:0000313" key="2">
    <source>
        <dbReference type="EMBL" id="GAV65383.1"/>
    </source>
</evidence>
<dbReference type="PROSITE" id="PS50879">
    <property type="entry name" value="RNASE_H_1"/>
    <property type="match status" value="1"/>
</dbReference>
<dbReference type="GO" id="GO:0003676">
    <property type="term" value="F:nucleic acid binding"/>
    <property type="evidence" value="ECO:0007669"/>
    <property type="project" value="InterPro"/>
</dbReference>
<protein>
    <submittedName>
        <fullName evidence="2">RVT_3 domain-containing protein</fullName>
    </submittedName>
</protein>
<evidence type="ECO:0000259" key="1">
    <source>
        <dbReference type="PROSITE" id="PS50879"/>
    </source>
</evidence>
<reference evidence="3" key="1">
    <citation type="submission" date="2016-04" db="EMBL/GenBank/DDBJ databases">
        <title>Cephalotus genome sequencing.</title>
        <authorList>
            <person name="Fukushima K."/>
            <person name="Hasebe M."/>
            <person name="Fang X."/>
        </authorList>
    </citation>
    <scope>NUCLEOTIDE SEQUENCE [LARGE SCALE GENOMIC DNA]</scope>
    <source>
        <strain evidence="3">cv. St1</strain>
    </source>
</reference>
<dbReference type="InterPro" id="IPR012337">
    <property type="entry name" value="RNaseH-like_sf"/>
</dbReference>
<keyword evidence="3" id="KW-1185">Reference proteome</keyword>
<dbReference type="PANTHER" id="PTHR48475">
    <property type="entry name" value="RIBONUCLEASE H"/>
    <property type="match status" value="1"/>
</dbReference>
<evidence type="ECO:0000313" key="3">
    <source>
        <dbReference type="Proteomes" id="UP000187406"/>
    </source>
</evidence>
<gene>
    <name evidence="2" type="ORF">CFOL_v3_08898</name>
</gene>